<dbReference type="Proteomes" id="UP000810171">
    <property type="component" value="Unassembled WGS sequence"/>
</dbReference>
<sequence length="929" mass="105143">MKPFDAMPLRRLLPGGIVILALVLLLLALGVVRPFVSDLIHQNLEDDLRSTLNRLQGTTEYMLSRGDLAGLKREVAVASAHREVKHLLVLDANRQVVASSRLAQVGKSVNTLALHMSPDLLERSHNATEPIYERQSVGENTLYGVASYLYPDPENRLRDRTGTILLELDVQRVLQPFTSQLDKLFVWITLAVVLFAFLLWWLLEKWVTQRLQCITGAVKQLSTGDFSHRINLKGADELSQIGQVLDQMAGSLEASRAQIVKFNRQMENILKFIPSMVYIKDLNGVYRLYNERFVQVLGQPDENGSSVFDLLDDPYAQQIVVRDKEVLETRAPVQFQIEFPVKGELHRWFMVKFPLEDEQGNCYAVATVATDITEQERNESLLRIAQRVFEHTTEGIMITDADNRIVDVNESLVQMSGYSREELLGQAPSIQQSGQQDQAFYSRLWQTLREKGKWTGELENRRADGILYPVRLSVSGIYNRDGELDGYFGIFQDITEEKRAAQDLHRLAYHDSLTGLYNRTEFMHALTEAVHRGERYHEPFGLLFIDLDLFKEVNDSHGHAAGDRLLCEVAHRLCEEIRDSDRAFRLGGDEFTLLLPQVRDDTALSVVADKLIQRLRAPYLIDEREVRVGCSIGVVSYPRDGDTPEDLLGHADAAMYFAKELGRGRFAFFDPQINERNQRAMRIKAALPRALEQREFSLVYQPRLKPSGEITGYEALMRWHSSELGTVSPAEFIPLAETTDALEQMTAWLLQQVVDDLNDPRLASKQIGINLSPRQFQSGNWAETLRSTIEAHNIKPEQLCIEVTENALVEDFATTADQLAAVQALGVEVAIDDFGTGYSSLEYLKRLPIDYLKIDRSFVRDIETDADDRVIVETIIILAHSLGLQVVAEGVETRAQASFLEARGCDELQGYLFSAPRPLSELGEQQVKI</sequence>
<protein>
    <submittedName>
        <fullName evidence="7">EAL domain-containing protein</fullName>
    </submittedName>
</protein>
<dbReference type="Gene3D" id="6.10.340.10">
    <property type="match status" value="1"/>
</dbReference>
<feature type="domain" description="PAS" evidence="2">
    <location>
        <begin position="387"/>
        <end position="426"/>
    </location>
</feature>
<feature type="transmembrane region" description="Helical" evidence="1">
    <location>
        <begin position="12"/>
        <end position="32"/>
    </location>
</feature>
<dbReference type="InterPro" id="IPR000700">
    <property type="entry name" value="PAS-assoc_C"/>
</dbReference>
<dbReference type="Pfam" id="PF00672">
    <property type="entry name" value="HAMP"/>
    <property type="match status" value="1"/>
</dbReference>
<dbReference type="InterPro" id="IPR035919">
    <property type="entry name" value="EAL_sf"/>
</dbReference>
<dbReference type="PROSITE" id="PS50113">
    <property type="entry name" value="PAC"/>
    <property type="match status" value="1"/>
</dbReference>
<evidence type="ECO:0000259" key="2">
    <source>
        <dbReference type="PROSITE" id="PS50112"/>
    </source>
</evidence>
<proteinExistence type="predicted"/>
<dbReference type="Gene3D" id="3.30.450.20">
    <property type="entry name" value="PAS domain"/>
    <property type="match status" value="2"/>
</dbReference>
<evidence type="ECO:0000259" key="4">
    <source>
        <dbReference type="PROSITE" id="PS50883"/>
    </source>
</evidence>
<feature type="domain" description="GGDEF" evidence="6">
    <location>
        <begin position="538"/>
        <end position="671"/>
    </location>
</feature>
<feature type="domain" description="PAC" evidence="3">
    <location>
        <begin position="454"/>
        <end position="506"/>
    </location>
</feature>
<feature type="domain" description="HAMP" evidence="5">
    <location>
        <begin position="205"/>
        <end position="257"/>
    </location>
</feature>
<dbReference type="PROSITE" id="PS50112">
    <property type="entry name" value="PAS"/>
    <property type="match status" value="1"/>
</dbReference>
<dbReference type="SMART" id="SM00304">
    <property type="entry name" value="HAMP"/>
    <property type="match status" value="1"/>
</dbReference>
<dbReference type="SUPFAM" id="SSF158472">
    <property type="entry name" value="HAMP domain-like"/>
    <property type="match status" value="1"/>
</dbReference>
<organism evidence="7 8">
    <name type="scientific">Marinobacterium alkalitolerans</name>
    <dbReference type="NCBI Taxonomy" id="1542925"/>
    <lineage>
        <taxon>Bacteria</taxon>
        <taxon>Pseudomonadati</taxon>
        <taxon>Pseudomonadota</taxon>
        <taxon>Gammaproteobacteria</taxon>
        <taxon>Oceanospirillales</taxon>
        <taxon>Oceanospirillaceae</taxon>
        <taxon>Marinobacterium</taxon>
    </lineage>
</organism>
<dbReference type="InterPro" id="IPR003660">
    <property type="entry name" value="HAMP_dom"/>
</dbReference>
<dbReference type="SUPFAM" id="SSF141868">
    <property type="entry name" value="EAL domain-like"/>
    <property type="match status" value="1"/>
</dbReference>
<dbReference type="SUPFAM" id="SSF55785">
    <property type="entry name" value="PYP-like sensor domain (PAS domain)"/>
    <property type="match status" value="2"/>
</dbReference>
<dbReference type="EMBL" id="JACVEW010000004">
    <property type="protein sequence ID" value="MBP0047886.1"/>
    <property type="molecule type" value="Genomic_DNA"/>
</dbReference>
<dbReference type="Pfam" id="PF08448">
    <property type="entry name" value="PAS_4"/>
    <property type="match status" value="1"/>
</dbReference>
<dbReference type="SUPFAM" id="SSF55073">
    <property type="entry name" value="Nucleotide cyclase"/>
    <property type="match status" value="1"/>
</dbReference>
<evidence type="ECO:0000259" key="3">
    <source>
        <dbReference type="PROSITE" id="PS50113"/>
    </source>
</evidence>
<name>A0ABS3Z845_9GAMM</name>
<dbReference type="InterPro" id="IPR052155">
    <property type="entry name" value="Biofilm_reg_signaling"/>
</dbReference>
<dbReference type="SMART" id="SM00052">
    <property type="entry name" value="EAL"/>
    <property type="match status" value="1"/>
</dbReference>
<keyword evidence="1" id="KW-0812">Transmembrane</keyword>
<dbReference type="CDD" id="cd01948">
    <property type="entry name" value="EAL"/>
    <property type="match status" value="1"/>
</dbReference>
<dbReference type="Pfam" id="PF13426">
    <property type="entry name" value="PAS_9"/>
    <property type="match status" value="1"/>
</dbReference>
<keyword evidence="8" id="KW-1185">Reference proteome</keyword>
<dbReference type="CDD" id="cd00130">
    <property type="entry name" value="PAS"/>
    <property type="match status" value="2"/>
</dbReference>
<dbReference type="CDD" id="cd01949">
    <property type="entry name" value="GGDEF"/>
    <property type="match status" value="1"/>
</dbReference>
<dbReference type="PANTHER" id="PTHR44757">
    <property type="entry name" value="DIGUANYLATE CYCLASE DGCP"/>
    <property type="match status" value="1"/>
</dbReference>
<dbReference type="InterPro" id="IPR035965">
    <property type="entry name" value="PAS-like_dom_sf"/>
</dbReference>
<dbReference type="InterPro" id="IPR001610">
    <property type="entry name" value="PAC"/>
</dbReference>
<dbReference type="PROSITE" id="PS50883">
    <property type="entry name" value="EAL"/>
    <property type="match status" value="1"/>
</dbReference>
<dbReference type="Gene3D" id="3.20.20.450">
    <property type="entry name" value="EAL domain"/>
    <property type="match status" value="1"/>
</dbReference>
<dbReference type="PROSITE" id="PS50885">
    <property type="entry name" value="HAMP"/>
    <property type="match status" value="1"/>
</dbReference>
<accession>A0ABS3Z845</accession>
<dbReference type="CDD" id="cd06225">
    <property type="entry name" value="HAMP"/>
    <property type="match status" value="1"/>
</dbReference>
<evidence type="ECO:0000313" key="7">
    <source>
        <dbReference type="EMBL" id="MBP0047886.1"/>
    </source>
</evidence>
<evidence type="ECO:0000313" key="8">
    <source>
        <dbReference type="Proteomes" id="UP000810171"/>
    </source>
</evidence>
<comment type="caution">
    <text evidence="7">The sequence shown here is derived from an EMBL/GenBank/DDBJ whole genome shotgun (WGS) entry which is preliminary data.</text>
</comment>
<dbReference type="InterPro" id="IPR000160">
    <property type="entry name" value="GGDEF_dom"/>
</dbReference>
<dbReference type="RefSeq" id="WP_209286501.1">
    <property type="nucleotide sequence ID" value="NZ_JACVEW010000004.1"/>
</dbReference>
<evidence type="ECO:0000256" key="1">
    <source>
        <dbReference type="SAM" id="Phobius"/>
    </source>
</evidence>
<gene>
    <name evidence="7" type="ORF">H9C73_04000</name>
</gene>
<feature type="transmembrane region" description="Helical" evidence="1">
    <location>
        <begin position="184"/>
        <end position="203"/>
    </location>
</feature>
<keyword evidence="1" id="KW-1133">Transmembrane helix</keyword>
<dbReference type="InterPro" id="IPR013656">
    <property type="entry name" value="PAS_4"/>
</dbReference>
<keyword evidence="1" id="KW-0472">Membrane</keyword>
<dbReference type="Gene3D" id="3.30.70.270">
    <property type="match status" value="1"/>
</dbReference>
<evidence type="ECO:0000259" key="5">
    <source>
        <dbReference type="PROSITE" id="PS50885"/>
    </source>
</evidence>
<dbReference type="NCBIfam" id="TIGR00229">
    <property type="entry name" value="sensory_box"/>
    <property type="match status" value="1"/>
</dbReference>
<dbReference type="Pfam" id="PF00563">
    <property type="entry name" value="EAL"/>
    <property type="match status" value="1"/>
</dbReference>
<dbReference type="SMART" id="SM00086">
    <property type="entry name" value="PAC"/>
    <property type="match status" value="1"/>
</dbReference>
<dbReference type="InterPro" id="IPR000014">
    <property type="entry name" value="PAS"/>
</dbReference>
<dbReference type="InterPro" id="IPR029787">
    <property type="entry name" value="Nucleotide_cyclase"/>
</dbReference>
<dbReference type="SMART" id="SM00091">
    <property type="entry name" value="PAS"/>
    <property type="match status" value="2"/>
</dbReference>
<dbReference type="Pfam" id="PF00990">
    <property type="entry name" value="GGDEF"/>
    <property type="match status" value="1"/>
</dbReference>
<reference evidence="7 8" key="1">
    <citation type="submission" date="2020-09" db="EMBL/GenBank/DDBJ databases">
        <authorList>
            <person name="Tanuku N.R.S."/>
        </authorList>
    </citation>
    <scope>NUCLEOTIDE SEQUENCE [LARGE SCALE GENOMIC DNA]</scope>
    <source>
        <strain evidence="7 8">AK62</strain>
    </source>
</reference>
<dbReference type="SMART" id="SM00267">
    <property type="entry name" value="GGDEF"/>
    <property type="match status" value="1"/>
</dbReference>
<feature type="domain" description="EAL" evidence="4">
    <location>
        <begin position="680"/>
        <end position="929"/>
    </location>
</feature>
<dbReference type="InterPro" id="IPR043128">
    <property type="entry name" value="Rev_trsase/Diguanyl_cyclase"/>
</dbReference>
<dbReference type="NCBIfam" id="TIGR00254">
    <property type="entry name" value="GGDEF"/>
    <property type="match status" value="1"/>
</dbReference>
<dbReference type="PROSITE" id="PS50887">
    <property type="entry name" value="GGDEF"/>
    <property type="match status" value="1"/>
</dbReference>
<dbReference type="InterPro" id="IPR001633">
    <property type="entry name" value="EAL_dom"/>
</dbReference>
<dbReference type="PANTHER" id="PTHR44757:SF2">
    <property type="entry name" value="BIOFILM ARCHITECTURE MAINTENANCE PROTEIN MBAA"/>
    <property type="match status" value="1"/>
</dbReference>
<evidence type="ECO:0000259" key="6">
    <source>
        <dbReference type="PROSITE" id="PS50887"/>
    </source>
</evidence>